<reference evidence="1" key="3">
    <citation type="journal article" date="2010" name="Environ. Microbiol.">
        <title>Selenium controls transcription of paralogous formate dehydrogenase genes in the termite gut acetogen, Treponema primitia.</title>
        <authorList>
            <person name="Matson E.G."/>
            <person name="Zhang X."/>
            <person name="Leadbetter J.R."/>
        </authorList>
    </citation>
    <scope>NUCLEOTIDE SEQUENCE</scope>
    <source>
        <strain evidence="1">ZAS-2</strain>
    </source>
</reference>
<evidence type="ECO:0000313" key="1">
    <source>
        <dbReference type="EMBL" id="ADJ19593.1"/>
    </source>
</evidence>
<dbReference type="KEGG" id="tpi:TREPR_3101"/>
<dbReference type="EMBL" id="CP001843">
    <property type="protein sequence ID" value="AEF86942.1"/>
    <property type="molecule type" value="Genomic_DNA"/>
</dbReference>
<gene>
    <name evidence="2" type="ordered locus">TREPR_3101</name>
</gene>
<dbReference type="EMBL" id="FJ479768">
    <property type="protein sequence ID" value="ADJ19593.1"/>
    <property type="molecule type" value="Genomic_DNA"/>
</dbReference>
<evidence type="ECO:0000313" key="3">
    <source>
        <dbReference type="Proteomes" id="UP000009223"/>
    </source>
</evidence>
<reference evidence="2" key="2">
    <citation type="submission" date="2009-12" db="EMBL/GenBank/DDBJ databases">
        <authorList>
            <person name="Tetu S.G."/>
            <person name="Matson E."/>
            <person name="Ren Q."/>
            <person name="Seshadri R."/>
            <person name="Elbourne L."/>
            <person name="Hassan K.A."/>
            <person name="Durkin A."/>
            <person name="Radune D."/>
            <person name="Mohamoud Y."/>
            <person name="Shay R."/>
            <person name="Jin S."/>
            <person name="Zhang X."/>
            <person name="Lucey K."/>
            <person name="Ballor N.R."/>
            <person name="Ottesen E."/>
            <person name="Rosenthal R."/>
            <person name="Allen A."/>
            <person name="Leadbetter J.R."/>
            <person name="Paulsen I.T."/>
        </authorList>
    </citation>
    <scope>NUCLEOTIDE SEQUENCE</scope>
    <source>
        <strain evidence="2">ZAS-2</strain>
    </source>
</reference>
<dbReference type="RefSeq" id="WP_015707159.1">
    <property type="nucleotide sequence ID" value="NC_015578.1"/>
</dbReference>
<protein>
    <submittedName>
        <fullName evidence="1">Uncharacterized protein</fullName>
    </submittedName>
</protein>
<dbReference type="HOGENOM" id="CLU_124860_0_0_12"/>
<organism evidence="1">
    <name type="scientific">Treponema primitia (strain ATCC BAA-887 / DSM 12427 / ZAS-2)</name>
    <dbReference type="NCBI Taxonomy" id="545694"/>
    <lineage>
        <taxon>Bacteria</taxon>
        <taxon>Pseudomonadati</taxon>
        <taxon>Spirochaetota</taxon>
        <taxon>Spirochaetia</taxon>
        <taxon>Spirochaetales</taxon>
        <taxon>Treponemataceae</taxon>
        <taxon>Treponema</taxon>
    </lineage>
</organism>
<dbReference type="Proteomes" id="UP000009223">
    <property type="component" value="Chromosome"/>
</dbReference>
<name>D8L149_TREPZ</name>
<proteinExistence type="predicted"/>
<dbReference type="Gene3D" id="3.40.50.300">
    <property type="entry name" value="P-loop containing nucleotide triphosphate hydrolases"/>
    <property type="match status" value="1"/>
</dbReference>
<evidence type="ECO:0000313" key="2">
    <source>
        <dbReference type="EMBL" id="AEF86942.1"/>
    </source>
</evidence>
<dbReference type="InterPro" id="IPR027417">
    <property type="entry name" value="P-loop_NTPase"/>
</dbReference>
<keyword evidence="3" id="KW-1185">Reference proteome</keyword>
<reference evidence="3" key="1">
    <citation type="submission" date="2009-12" db="EMBL/GenBank/DDBJ databases">
        <title>Complete sequence of Treponema primitia strain ZAS-2.</title>
        <authorList>
            <person name="Tetu S.G."/>
            <person name="Matson E."/>
            <person name="Ren Q."/>
            <person name="Seshadri R."/>
            <person name="Elbourne L."/>
            <person name="Hassan K.A."/>
            <person name="Durkin A."/>
            <person name="Radune D."/>
            <person name="Mohamoud Y."/>
            <person name="Shay R."/>
            <person name="Jin S."/>
            <person name="Zhang X."/>
            <person name="Lucey K."/>
            <person name="Ballor N.R."/>
            <person name="Ottesen E."/>
            <person name="Rosenthal R."/>
            <person name="Allen A."/>
            <person name="Leadbetter J.R."/>
            <person name="Paulsen I.T."/>
        </authorList>
    </citation>
    <scope>NUCLEOTIDE SEQUENCE [LARGE SCALE GENOMIC DNA]</scope>
    <source>
        <strain evidence="3">ATCC BAA-887 / DSM 12427 / ZAS-2</strain>
    </source>
</reference>
<dbReference type="STRING" id="545694.TREPR_3101"/>
<sequence length="213" mass="22402">MEDTLPIAEQMILIGATGRNAGKTVLATELIRLFKDDFTVIALKTTTVTQVGEPCPRGGKGCGACSISTPYVLEEEGISSGRDIPAECAGNCVASSAEKDTSRLLQAGAKRVFWLRSVKPSLAEGFSEFLKQIPPAALIIGESNSLREVVKPGCFIMVKAGEGEQVKPSAARVADLAQITVDSPITAERLKGVMAALNVSRDAGGRIQVRAEG</sequence>
<dbReference type="eggNOG" id="ENOG5032WPW">
    <property type="taxonomic scope" value="Bacteria"/>
</dbReference>
<accession>D8L149</accession>
<reference evidence="2 3" key="4">
    <citation type="journal article" date="2011" name="ISME J.">
        <title>RNA-seq reveals cooperative metabolic interactions between two termite-gut spirochete species in co-culture.</title>
        <authorList>
            <person name="Rosenthal A.Z."/>
            <person name="Matson E.G."/>
            <person name="Eldar A."/>
            <person name="Leadbetter J.R."/>
        </authorList>
    </citation>
    <scope>NUCLEOTIDE SEQUENCE [LARGE SCALE GENOMIC DNA]</scope>
    <source>
        <strain evidence="3">ATCC BAA-887 / DSM 12427 / ZAS-2</strain>
        <strain evidence="2">ZAS-2</strain>
    </source>
</reference>
<dbReference type="AlphaFoldDB" id="D8L149"/>